<evidence type="ECO:0000256" key="15">
    <source>
        <dbReference type="ARBA" id="ARBA00023257"/>
    </source>
</evidence>
<evidence type="ECO:0000313" key="24">
    <source>
        <dbReference type="Proteomes" id="UP000001593"/>
    </source>
</evidence>
<dbReference type="SUPFAM" id="SSF90112">
    <property type="entry name" value="Neurotransmitter-gated ion-channel transmembrane pore"/>
    <property type="match status" value="1"/>
</dbReference>
<dbReference type="KEGG" id="nve:5515006"/>
<evidence type="ECO:0000256" key="17">
    <source>
        <dbReference type="ARBA" id="ARBA00023303"/>
    </source>
</evidence>
<dbReference type="Gene3D" id="1.20.58.390">
    <property type="entry name" value="Neurotransmitter-gated ion-channel transmembrane domain"/>
    <property type="match status" value="1"/>
</dbReference>
<keyword evidence="9 20" id="KW-0472">Membrane</keyword>
<dbReference type="InterPro" id="IPR036719">
    <property type="entry name" value="Neuro-gated_channel_TM_sf"/>
</dbReference>
<evidence type="ECO:0000256" key="16">
    <source>
        <dbReference type="ARBA" id="ARBA00023286"/>
    </source>
</evidence>
<dbReference type="Gene3D" id="2.70.170.10">
    <property type="entry name" value="Neurotransmitter-gated ion-channel ligand-binding domain"/>
    <property type="match status" value="1"/>
</dbReference>
<dbReference type="HOGENOM" id="CLU_010920_3_1_1"/>
<dbReference type="Pfam" id="PF02932">
    <property type="entry name" value="Neur_chan_memb"/>
    <property type="match status" value="1"/>
</dbReference>
<dbReference type="GO" id="GO:0004888">
    <property type="term" value="F:transmembrane signaling receptor activity"/>
    <property type="evidence" value="ECO:0007669"/>
    <property type="project" value="InterPro"/>
</dbReference>
<dbReference type="eggNOG" id="KOG3643">
    <property type="taxonomic scope" value="Eukaryota"/>
</dbReference>
<keyword evidence="14" id="KW-0868">Chloride</keyword>
<proteinExistence type="inferred from homology"/>
<dbReference type="EMBL" id="DS469557">
    <property type="protein sequence ID" value="EDO43149.1"/>
    <property type="molecule type" value="Genomic_DNA"/>
</dbReference>
<accession>A7RZH4</accession>
<dbReference type="AlphaFoldDB" id="A7RZH4"/>
<keyword evidence="15" id="KW-0628">Postsynaptic cell membrane</keyword>
<dbReference type="FunFam" id="1.20.58.390:FF:000098">
    <property type="entry name" value="Predicted protein"/>
    <property type="match status" value="1"/>
</dbReference>
<evidence type="ECO:0000256" key="7">
    <source>
        <dbReference type="ARBA" id="ARBA00023018"/>
    </source>
</evidence>
<dbReference type="InParanoid" id="A7RZH4"/>
<evidence type="ECO:0000256" key="14">
    <source>
        <dbReference type="ARBA" id="ARBA00023214"/>
    </source>
</evidence>
<evidence type="ECO:0000256" key="19">
    <source>
        <dbReference type="ARBA" id="ARBA00071250"/>
    </source>
</evidence>
<sequence>GPPVMVQVEFKVVSIGEIKEAEMVYSMDIFFRQWWYDPRFAHNFSKPFTMAADATQLFWTPDTYFWNVKNAKYHRVTRENMRVMINPDGKIYFSTRITITAQCDMDLRLYPMDIQYCPLIIESYAHTRSDVDYTWKGGDDQGVEIVSKEMAQFEFIGANTYTKAQTNSKGSFASLRAEFTFKRRVAYFITATYMPAMILVILSWCTFWIHRNAVPARVTLSITTILTTILLTSSTNGSMPKVSYSKAIDYFLMTSLGFIFMSLLEYILV</sequence>
<keyword evidence="24" id="KW-1185">Reference proteome</keyword>
<evidence type="ECO:0000259" key="22">
    <source>
        <dbReference type="Pfam" id="PF02932"/>
    </source>
</evidence>
<dbReference type="PRINTS" id="PR00252">
    <property type="entry name" value="NRIONCHANNEL"/>
</dbReference>
<dbReference type="PANTHER" id="PTHR18945">
    <property type="entry name" value="NEUROTRANSMITTER GATED ION CHANNEL"/>
    <property type="match status" value="1"/>
</dbReference>
<evidence type="ECO:0000256" key="1">
    <source>
        <dbReference type="ARBA" id="ARBA00010180"/>
    </source>
</evidence>
<evidence type="ECO:0000256" key="2">
    <source>
        <dbReference type="ARBA" id="ARBA00022448"/>
    </source>
</evidence>
<protein>
    <recommendedName>
        <fullName evidence="19">Gamma-aminobutyric acid receptor subunit beta</fullName>
    </recommendedName>
</protein>
<dbReference type="Proteomes" id="UP000001593">
    <property type="component" value="Unassembled WGS sequence"/>
</dbReference>
<keyword evidence="16" id="KW-1071">Ligand-gated ion channel</keyword>
<dbReference type="InterPro" id="IPR038050">
    <property type="entry name" value="Neuro_actylchol_rec"/>
</dbReference>
<evidence type="ECO:0000256" key="6">
    <source>
        <dbReference type="ARBA" id="ARBA00022989"/>
    </source>
</evidence>
<evidence type="ECO:0000256" key="18">
    <source>
        <dbReference type="ARBA" id="ARBA00034104"/>
    </source>
</evidence>
<feature type="domain" description="Neurotransmitter-gated ion-channel ligand-binding" evidence="21">
    <location>
        <begin position="2"/>
        <end position="184"/>
    </location>
</feature>
<dbReference type="STRING" id="45351.A7RZH4"/>
<comment type="similarity">
    <text evidence="1">Belongs to the ligand-gated ion channel (TC 1.A.9) family. Gamma-aminobutyric acid receptor (TC 1.A.9.5) subfamily.</text>
</comment>
<keyword evidence="7" id="KW-0770">Synapse</keyword>
<dbReference type="OrthoDB" id="8890589at2759"/>
<dbReference type="GO" id="GO:0005231">
    <property type="term" value="F:excitatory extracellular ligand-gated monoatomic ion channel activity"/>
    <property type="evidence" value="ECO:0000318"/>
    <property type="project" value="GO_Central"/>
</dbReference>
<reference evidence="23 24" key="1">
    <citation type="journal article" date="2007" name="Science">
        <title>Sea anemone genome reveals ancestral eumetazoan gene repertoire and genomic organization.</title>
        <authorList>
            <person name="Putnam N.H."/>
            <person name="Srivastava M."/>
            <person name="Hellsten U."/>
            <person name="Dirks B."/>
            <person name="Chapman J."/>
            <person name="Salamov A."/>
            <person name="Terry A."/>
            <person name="Shapiro H."/>
            <person name="Lindquist E."/>
            <person name="Kapitonov V.V."/>
            <person name="Jurka J."/>
            <person name="Genikhovich G."/>
            <person name="Grigoriev I.V."/>
            <person name="Lucas S.M."/>
            <person name="Steele R.E."/>
            <person name="Finnerty J.R."/>
            <person name="Technau U."/>
            <person name="Martindale M.Q."/>
            <person name="Rokhsar D.S."/>
        </authorList>
    </citation>
    <scope>NUCLEOTIDE SEQUENCE [LARGE SCALE GENOMIC DNA]</scope>
    <source>
        <strain evidence="24">CH2 X CH6</strain>
    </source>
</reference>
<evidence type="ECO:0000256" key="10">
    <source>
        <dbReference type="ARBA" id="ARBA00023157"/>
    </source>
</evidence>
<dbReference type="CDD" id="cd18990">
    <property type="entry name" value="LGIC_ECD_GABAAR"/>
    <property type="match status" value="1"/>
</dbReference>
<keyword evidence="12" id="KW-0869">Chloride channel</keyword>
<evidence type="ECO:0000313" key="23">
    <source>
        <dbReference type="EMBL" id="EDO43149.1"/>
    </source>
</evidence>
<dbReference type="InterPro" id="IPR006029">
    <property type="entry name" value="Neurotrans-gated_channel_TM"/>
</dbReference>
<dbReference type="GO" id="GO:0034707">
    <property type="term" value="C:chloride channel complex"/>
    <property type="evidence" value="ECO:0007669"/>
    <property type="project" value="UniProtKB-KW"/>
</dbReference>
<keyword evidence="6 20" id="KW-1133">Transmembrane helix</keyword>
<feature type="domain" description="Neurotransmitter-gated ion-channel transmembrane" evidence="22">
    <location>
        <begin position="192"/>
        <end position="269"/>
    </location>
</feature>
<feature type="non-terminal residue" evidence="23">
    <location>
        <position position="1"/>
    </location>
</feature>
<feature type="transmembrane region" description="Helical" evidence="20">
    <location>
        <begin position="247"/>
        <end position="268"/>
    </location>
</feature>
<dbReference type="PhylomeDB" id="A7RZH4"/>
<dbReference type="GO" id="GO:0045211">
    <property type="term" value="C:postsynaptic membrane"/>
    <property type="evidence" value="ECO:0007669"/>
    <property type="project" value="UniProtKB-SubCell"/>
</dbReference>
<keyword evidence="17 20" id="KW-0407">Ion channel</keyword>
<dbReference type="OMA" id="CEEDEIG"/>
<dbReference type="InterPro" id="IPR006202">
    <property type="entry name" value="Neur_chan_lig-bd"/>
</dbReference>
<evidence type="ECO:0000256" key="3">
    <source>
        <dbReference type="ARBA" id="ARBA00022475"/>
    </source>
</evidence>
<evidence type="ECO:0000256" key="13">
    <source>
        <dbReference type="ARBA" id="ARBA00023180"/>
    </source>
</evidence>
<comment type="caution">
    <text evidence="20">Lacks conserved residue(s) required for the propagation of feature annotation.</text>
</comment>
<evidence type="ECO:0000256" key="5">
    <source>
        <dbReference type="ARBA" id="ARBA00022729"/>
    </source>
</evidence>
<organism evidence="23 24">
    <name type="scientific">Nematostella vectensis</name>
    <name type="common">Starlet sea anemone</name>
    <dbReference type="NCBI Taxonomy" id="45351"/>
    <lineage>
        <taxon>Eukaryota</taxon>
        <taxon>Metazoa</taxon>
        <taxon>Cnidaria</taxon>
        <taxon>Anthozoa</taxon>
        <taxon>Hexacorallia</taxon>
        <taxon>Actiniaria</taxon>
        <taxon>Edwardsiidae</taxon>
        <taxon>Nematostella</taxon>
    </lineage>
</organism>
<comment type="subcellular location">
    <subcellularLocation>
        <location evidence="18">Postsynaptic cell membrane</location>
        <topology evidence="18">Multi-pass membrane protein</topology>
    </subcellularLocation>
</comment>
<evidence type="ECO:0000256" key="9">
    <source>
        <dbReference type="ARBA" id="ARBA00023136"/>
    </source>
</evidence>
<name>A7RZH4_NEMVE</name>
<keyword evidence="3" id="KW-1003">Cell membrane</keyword>
<dbReference type="SUPFAM" id="SSF63712">
    <property type="entry name" value="Nicotinic receptor ligand binding domain-like"/>
    <property type="match status" value="1"/>
</dbReference>
<evidence type="ECO:0000256" key="12">
    <source>
        <dbReference type="ARBA" id="ARBA00023173"/>
    </source>
</evidence>
<dbReference type="FunFam" id="2.70.170.10:FF:000021">
    <property type="entry name" value="Gamma-aminobutyric acid receptor isoform 3b"/>
    <property type="match status" value="1"/>
</dbReference>
<evidence type="ECO:0000256" key="20">
    <source>
        <dbReference type="RuleBase" id="RU000687"/>
    </source>
</evidence>
<dbReference type="InterPro" id="IPR036734">
    <property type="entry name" value="Neur_chan_lig-bd_sf"/>
</dbReference>
<keyword evidence="11" id="KW-0675">Receptor</keyword>
<evidence type="ECO:0000256" key="8">
    <source>
        <dbReference type="ARBA" id="ARBA00023065"/>
    </source>
</evidence>
<gene>
    <name evidence="23" type="ORF">NEMVEDRAFT_v1g98897</name>
</gene>
<dbReference type="Pfam" id="PF02931">
    <property type="entry name" value="Neur_chan_LBD"/>
    <property type="match status" value="1"/>
</dbReference>
<feature type="non-terminal residue" evidence="23">
    <location>
        <position position="269"/>
    </location>
</feature>
<dbReference type="InterPro" id="IPR018000">
    <property type="entry name" value="Neurotransmitter_ion_chnl_CS"/>
</dbReference>
<feature type="transmembrane region" description="Helical" evidence="20">
    <location>
        <begin position="215"/>
        <end position="235"/>
    </location>
</feature>
<dbReference type="GO" id="GO:0005254">
    <property type="term" value="F:chloride channel activity"/>
    <property type="evidence" value="ECO:0007669"/>
    <property type="project" value="UniProtKB-KW"/>
</dbReference>
<keyword evidence="10" id="KW-1015">Disulfide bond</keyword>
<evidence type="ECO:0000259" key="21">
    <source>
        <dbReference type="Pfam" id="PF02931"/>
    </source>
</evidence>
<evidence type="ECO:0000256" key="4">
    <source>
        <dbReference type="ARBA" id="ARBA00022692"/>
    </source>
</evidence>
<evidence type="ECO:0000256" key="11">
    <source>
        <dbReference type="ARBA" id="ARBA00023170"/>
    </source>
</evidence>
<dbReference type="GO" id="GO:1902476">
    <property type="term" value="P:chloride transmembrane transport"/>
    <property type="evidence" value="ECO:0000318"/>
    <property type="project" value="GO_Central"/>
</dbReference>
<keyword evidence="13" id="KW-0325">Glycoprotein</keyword>
<keyword evidence="2 20" id="KW-0813">Transport</keyword>
<keyword evidence="4 20" id="KW-0812">Transmembrane</keyword>
<keyword evidence="5" id="KW-0732">Signal</keyword>
<keyword evidence="8 20" id="KW-0406">Ion transport</keyword>
<feature type="transmembrane region" description="Helical" evidence="20">
    <location>
        <begin position="185"/>
        <end position="209"/>
    </location>
</feature>
<dbReference type="InterPro" id="IPR006028">
    <property type="entry name" value="GABAA/Glycine_rcpt"/>
</dbReference>
<dbReference type="PRINTS" id="PR00253">
    <property type="entry name" value="GABAARECEPTR"/>
</dbReference>
<dbReference type="PROSITE" id="PS00236">
    <property type="entry name" value="NEUROTR_ION_CHANNEL"/>
    <property type="match status" value="1"/>
</dbReference>
<dbReference type="InterPro" id="IPR006201">
    <property type="entry name" value="Neur_channel"/>
</dbReference>